<evidence type="ECO:0000313" key="2">
    <source>
        <dbReference type="EMBL" id="KZS89918.1"/>
    </source>
</evidence>
<feature type="compositionally biased region" description="Basic residues" evidence="1">
    <location>
        <begin position="742"/>
        <end position="752"/>
    </location>
</feature>
<name>A0A164QS87_9AGAM</name>
<evidence type="ECO:0000313" key="3">
    <source>
        <dbReference type="Proteomes" id="UP000076722"/>
    </source>
</evidence>
<keyword evidence="3" id="KW-1185">Reference proteome</keyword>
<feature type="compositionally biased region" description="Polar residues" evidence="1">
    <location>
        <begin position="436"/>
        <end position="448"/>
    </location>
</feature>
<proteinExistence type="predicted"/>
<feature type="compositionally biased region" description="Low complexity" evidence="1">
    <location>
        <begin position="556"/>
        <end position="566"/>
    </location>
</feature>
<protein>
    <submittedName>
        <fullName evidence="2">Uncharacterized protein</fullName>
    </submittedName>
</protein>
<feature type="compositionally biased region" description="Basic and acidic residues" evidence="1">
    <location>
        <begin position="510"/>
        <end position="523"/>
    </location>
</feature>
<dbReference type="AlphaFoldDB" id="A0A164QS87"/>
<reference evidence="2 3" key="1">
    <citation type="journal article" date="2016" name="Mol. Biol. Evol.">
        <title>Comparative Genomics of Early-Diverging Mushroom-Forming Fungi Provides Insights into the Origins of Lignocellulose Decay Capabilities.</title>
        <authorList>
            <person name="Nagy L.G."/>
            <person name="Riley R."/>
            <person name="Tritt A."/>
            <person name="Adam C."/>
            <person name="Daum C."/>
            <person name="Floudas D."/>
            <person name="Sun H."/>
            <person name="Yadav J.S."/>
            <person name="Pangilinan J."/>
            <person name="Larsson K.H."/>
            <person name="Matsuura K."/>
            <person name="Barry K."/>
            <person name="Labutti K."/>
            <person name="Kuo R."/>
            <person name="Ohm R.A."/>
            <person name="Bhattacharya S.S."/>
            <person name="Shirouzu T."/>
            <person name="Yoshinaga Y."/>
            <person name="Martin F.M."/>
            <person name="Grigoriev I.V."/>
            <person name="Hibbett D.S."/>
        </authorList>
    </citation>
    <scope>NUCLEOTIDE SEQUENCE [LARGE SCALE GENOMIC DNA]</scope>
    <source>
        <strain evidence="2 3">HHB9708</strain>
    </source>
</reference>
<evidence type="ECO:0000256" key="1">
    <source>
        <dbReference type="SAM" id="MobiDB-lite"/>
    </source>
</evidence>
<feature type="region of interest" description="Disordered" evidence="1">
    <location>
        <begin position="73"/>
        <end position="93"/>
    </location>
</feature>
<dbReference type="EMBL" id="KV419424">
    <property type="protein sequence ID" value="KZS89918.1"/>
    <property type="molecule type" value="Genomic_DNA"/>
</dbReference>
<gene>
    <name evidence="2" type="ORF">SISNIDRAFT_468891</name>
</gene>
<organism evidence="2 3">
    <name type="scientific">Sistotremastrum niveocremeum HHB9708</name>
    <dbReference type="NCBI Taxonomy" id="1314777"/>
    <lineage>
        <taxon>Eukaryota</taxon>
        <taxon>Fungi</taxon>
        <taxon>Dikarya</taxon>
        <taxon>Basidiomycota</taxon>
        <taxon>Agaricomycotina</taxon>
        <taxon>Agaricomycetes</taxon>
        <taxon>Sistotremastrales</taxon>
        <taxon>Sistotremastraceae</taxon>
        <taxon>Sertulicium</taxon>
        <taxon>Sertulicium niveocremeum</taxon>
    </lineage>
</organism>
<dbReference type="Proteomes" id="UP000076722">
    <property type="component" value="Unassembled WGS sequence"/>
</dbReference>
<feature type="region of interest" description="Disordered" evidence="1">
    <location>
        <begin position="704"/>
        <end position="759"/>
    </location>
</feature>
<accession>A0A164QS87</accession>
<feature type="region of interest" description="Disordered" evidence="1">
    <location>
        <begin position="427"/>
        <end position="457"/>
    </location>
</feature>
<feature type="compositionally biased region" description="Basic and acidic residues" evidence="1">
    <location>
        <begin position="1"/>
        <end position="13"/>
    </location>
</feature>
<sequence length="830" mass="94968">MPPDRKKELERKYNHATPRKPQERPCPQGHVESLERTKRNIYRLGVGKTIPGISNAMSSLNKKLRDIAGNCHPTEKTKDYSPAPPVPIVEDDRPTNKMMETIGDLVMKIYIPKKLEQLAQTKMEHHDMSRRIQQNYLLSHLVNQTDLMDHPDVTVPWGDSVANRRWDPSSKEAPPKYLANFVEGVLGVTFCAGGMAAVGHLLDPIMLALHTSIVNQQLRHSPLSERQKAIWDLPDVHPRHAGALRSLVRFIKTERMQIRKLGHIILRALPREGPRIRFDNNGTLITFHSHVMELGEGLTLSVTFTGWLRTRLHLLVEKLPVDLPTHIMRLEQLVTGPVVLAHLAYALGLHHHVHHQHKQLSSRAMANLFIATVGFFESHNGHQLFVLERLFELLANVAHDLLDGPCVGILLLVEIIKTLTPYHSSRSSHLKRVAVTPSQRRVPSSSNELRLRHQPHLQRENLVDLTNAQSSREQTRRQVVLLDPELSYNPIAGSVYKVPAENTSHKAKKDSHISHNSLREHYTPHSTRSKPQRFASTGLSVHKHSNDLDDDELPSDTDSNSSISSWPSDYIIEDGNPLSEKTLFNLSMPRKSRAKLANRDPRELDDLDRMATLGPKNFLGSMFPRSFNFQAEPAGFFYDYKPDALRDLGLFEASFPGSETMRDRQETEWVERQEHKEQLDMMKKVVDRKPRHLRSRYTEWLKNQREKRSGEIPTENEPPVVGFNSDISEGSPGGSRIEQRQREHKKEKKWYRKASQPYPQKGKGKAKECLHCLARYWYPHLLLSTKFQTDVRPDDVTLHLDNLDPVRELSSLHINSCHCITTRKTQLSGL</sequence>
<feature type="region of interest" description="Disordered" evidence="1">
    <location>
        <begin position="499"/>
        <end position="566"/>
    </location>
</feature>
<feature type="region of interest" description="Disordered" evidence="1">
    <location>
        <begin position="1"/>
        <end position="30"/>
    </location>
</feature>